<sequence>MNWIERLEASPGVYSFKMKSLITLDELRLPLLHQLVMNNRAGKITQEDKSENINIIDSDGSLPKVRCK</sequence>
<organism evidence="1 2">
    <name type="scientific">Holothuria leucospilota</name>
    <name type="common">Black long sea cucumber</name>
    <name type="synonym">Mertensiothuria leucospilota</name>
    <dbReference type="NCBI Taxonomy" id="206669"/>
    <lineage>
        <taxon>Eukaryota</taxon>
        <taxon>Metazoa</taxon>
        <taxon>Echinodermata</taxon>
        <taxon>Eleutherozoa</taxon>
        <taxon>Echinozoa</taxon>
        <taxon>Holothuroidea</taxon>
        <taxon>Aspidochirotacea</taxon>
        <taxon>Aspidochirotida</taxon>
        <taxon>Holothuriidae</taxon>
        <taxon>Holothuria</taxon>
    </lineage>
</organism>
<evidence type="ECO:0000313" key="2">
    <source>
        <dbReference type="Proteomes" id="UP001152320"/>
    </source>
</evidence>
<gene>
    <name evidence="1" type="ORF">HOLleu_41020</name>
</gene>
<dbReference type="Proteomes" id="UP001152320">
    <property type="component" value="Chromosome 23"/>
</dbReference>
<evidence type="ECO:0000313" key="1">
    <source>
        <dbReference type="EMBL" id="KAJ8019429.1"/>
    </source>
</evidence>
<dbReference type="AlphaFoldDB" id="A0A9Q1BBU5"/>
<accession>A0A9Q1BBU5</accession>
<reference evidence="1" key="1">
    <citation type="submission" date="2021-10" db="EMBL/GenBank/DDBJ databases">
        <title>Tropical sea cucumber genome reveals ecological adaptation and Cuvierian tubules defense mechanism.</title>
        <authorList>
            <person name="Chen T."/>
        </authorList>
    </citation>
    <scope>NUCLEOTIDE SEQUENCE</scope>
    <source>
        <strain evidence="1">Nanhai2018</strain>
        <tissue evidence="1">Muscle</tissue>
    </source>
</reference>
<proteinExistence type="predicted"/>
<protein>
    <submittedName>
        <fullName evidence="1">Uncharacterized protein</fullName>
    </submittedName>
</protein>
<keyword evidence="2" id="KW-1185">Reference proteome</keyword>
<dbReference type="EMBL" id="JAIZAY010000023">
    <property type="protein sequence ID" value="KAJ8019429.1"/>
    <property type="molecule type" value="Genomic_DNA"/>
</dbReference>
<comment type="caution">
    <text evidence="1">The sequence shown here is derived from an EMBL/GenBank/DDBJ whole genome shotgun (WGS) entry which is preliminary data.</text>
</comment>
<name>A0A9Q1BBU5_HOLLE</name>